<protein>
    <submittedName>
        <fullName evidence="1">Mitochondrial fusion and transport protein Ugo1p</fullName>
    </submittedName>
</protein>
<sequence>MMRKHHENKMADRPYYDPDSFNPGYSVIYKPGVGLVNPKTGVPLTSSIQPTINNTRTGQYNPGANIGIKAMGSENKTLDKNYVYDLEFNEYFDLNNLSELFKNLFWNFFKNYCKVLVYQPLEIARLVLQVGKFDFGTPKPKPITHKSKESELRTYEESDEEINYFQSTSEIWDTGSESNSLSNSVESKSALHKKSRRKHKIDPVSKHTIDILSSIAAKDGPNGLFRGLNAQFLYQTLSHTIEAWITGFLSPFLGIPDPFFLDLTHSTEPSKSLCLSVAACVLTGIILMPLDLIKIKLMITNFTKPYKETDETNDKPEAEDKKDEKELPTRSIRESIRNYPLPLLIKPPVLVTCLTILHQFSTSVFRKSAPYILFIRFNIDSYSSPKLYTLFNLILSIMEFFIKLPVENLLRKEQVRFLLTPKPKDVKKIVTIEDAENNLIVEFNDGYKTENNESTFNNLWQRFTHLGLFNGWRVGVLNVIGFWGYKIMKSGGIMAEERF</sequence>
<dbReference type="Proteomes" id="UP001152531">
    <property type="component" value="Unassembled WGS sequence"/>
</dbReference>
<reference evidence="1" key="1">
    <citation type="submission" date="2022-06" db="EMBL/GenBank/DDBJ databases">
        <authorList>
            <person name="Legras J.-L."/>
            <person name="Devillers H."/>
            <person name="Grondin C."/>
        </authorList>
    </citation>
    <scope>NUCLEOTIDE SEQUENCE</scope>
    <source>
        <strain evidence="1">CLIB 1444</strain>
    </source>
</reference>
<evidence type="ECO:0000313" key="1">
    <source>
        <dbReference type="EMBL" id="CAH6722755.1"/>
    </source>
</evidence>
<organism evidence="1 2">
    <name type="scientific">[Candida] jaroonii</name>
    <dbReference type="NCBI Taxonomy" id="467808"/>
    <lineage>
        <taxon>Eukaryota</taxon>
        <taxon>Fungi</taxon>
        <taxon>Dikarya</taxon>
        <taxon>Ascomycota</taxon>
        <taxon>Saccharomycotina</taxon>
        <taxon>Pichiomycetes</taxon>
        <taxon>Debaryomycetaceae</taxon>
        <taxon>Yamadazyma</taxon>
    </lineage>
</organism>
<keyword evidence="2" id="KW-1185">Reference proteome</keyword>
<comment type="caution">
    <text evidence="1">The sequence shown here is derived from an EMBL/GenBank/DDBJ whole genome shotgun (WGS) entry which is preliminary data.</text>
</comment>
<gene>
    <name evidence="1" type="ORF">CLIB1444_11S00408</name>
</gene>
<evidence type="ECO:0000313" key="2">
    <source>
        <dbReference type="Proteomes" id="UP001152531"/>
    </source>
</evidence>
<proteinExistence type="predicted"/>
<name>A0ACA9YDV4_9ASCO</name>
<accession>A0ACA9YDV4</accession>
<dbReference type="EMBL" id="CALSDN010000011">
    <property type="protein sequence ID" value="CAH6722755.1"/>
    <property type="molecule type" value="Genomic_DNA"/>
</dbReference>